<dbReference type="EMBL" id="CAJPWZ010001731">
    <property type="protein sequence ID" value="CAG2222185.1"/>
    <property type="molecule type" value="Genomic_DNA"/>
</dbReference>
<evidence type="ECO:0000313" key="2">
    <source>
        <dbReference type="Proteomes" id="UP000683360"/>
    </source>
</evidence>
<gene>
    <name evidence="1" type="ORF">MEDL_35566</name>
</gene>
<organism evidence="1 2">
    <name type="scientific">Mytilus edulis</name>
    <name type="common">Blue mussel</name>
    <dbReference type="NCBI Taxonomy" id="6550"/>
    <lineage>
        <taxon>Eukaryota</taxon>
        <taxon>Metazoa</taxon>
        <taxon>Spiralia</taxon>
        <taxon>Lophotrochozoa</taxon>
        <taxon>Mollusca</taxon>
        <taxon>Bivalvia</taxon>
        <taxon>Autobranchia</taxon>
        <taxon>Pteriomorphia</taxon>
        <taxon>Mytilida</taxon>
        <taxon>Mytiloidea</taxon>
        <taxon>Mytilidae</taxon>
        <taxon>Mytilinae</taxon>
        <taxon>Mytilus</taxon>
    </lineage>
</organism>
<keyword evidence="2" id="KW-1185">Reference proteome</keyword>
<protein>
    <submittedName>
        <fullName evidence="1">Uncharacterized protein</fullName>
    </submittedName>
</protein>
<sequence>MSSSDSSFCSSDDQFADAVISEIFEGGGYYFEYTSPGKVDRGNEKIFVGTMDCGIEDADWEEIERKGNKEEMKIQLTFRTDVPVPPHLVTKVSETYVPVPPHPGYRNLRYAICNTVRDLCPSTTTHSYKGKVYNVLHSQNLCPSTTTPIYKGKDIQSNNTVRTYVSSTTTPIYKVRFKCNTVRTYVPAPPHLSYKGKGIQSVSTVPEPCVCTTTISSGTRTYVPAPHHLTRPKVKIIQCVTQSGTYVQHHHVTRVRLYKLHKVQHTHLFTRWVITDSEPMSSTTTLFIKFTKVGISDLCNTVGTYVPAPPHLVPKSPPLLVTGVTKGIKCVTQSDPMSQHHHTVTKVKVYNVLHCPNLCSAPPHQVTSGYTICNTVKDLCPSTTTSNYTMFTIKVTTPNLHMVHNLSETYVPAPPHLFTSTTTPIYKGLKPIYTPIYCKQSVTRSQNLCPSTTTPSYKVRYTICNTVRTYVPAPPHLVTKVRHTMCNTVRTYVPAPPHLFTKGKVYNVFTVRTYVPAPPHQVTKVMYTMCNTVRTYVPAPPHLFTKLSQNLCPSTPPHLVTKVQRYTMCNTVRTYVPAPPHLVTRSEPMSQHHTPSYKGYNVCYTIRTFVSTTTPIYKVKVLQSVTPSQDLFPAPPHLFYTKSVRTYVPYNVDLTLSNLCQAPH</sequence>
<comment type="caution">
    <text evidence="1">The sequence shown here is derived from an EMBL/GenBank/DDBJ whole genome shotgun (WGS) entry which is preliminary data.</text>
</comment>
<dbReference type="AlphaFoldDB" id="A0A8S3SVS8"/>
<proteinExistence type="predicted"/>
<dbReference type="Proteomes" id="UP000683360">
    <property type="component" value="Unassembled WGS sequence"/>
</dbReference>
<evidence type="ECO:0000313" key="1">
    <source>
        <dbReference type="EMBL" id="CAG2222185.1"/>
    </source>
</evidence>
<accession>A0A8S3SVS8</accession>
<reference evidence="1" key="1">
    <citation type="submission" date="2021-03" db="EMBL/GenBank/DDBJ databases">
        <authorList>
            <person name="Bekaert M."/>
        </authorList>
    </citation>
    <scope>NUCLEOTIDE SEQUENCE</scope>
</reference>
<name>A0A8S3SVS8_MYTED</name>